<dbReference type="EMBL" id="JBBNAG010000013">
    <property type="protein sequence ID" value="KAK9082785.1"/>
    <property type="molecule type" value="Genomic_DNA"/>
</dbReference>
<dbReference type="InterPro" id="IPR011032">
    <property type="entry name" value="GroES-like_sf"/>
</dbReference>
<dbReference type="Gene3D" id="3.40.50.720">
    <property type="entry name" value="NAD(P)-binding Rossmann-like Domain"/>
    <property type="match status" value="1"/>
</dbReference>
<feature type="domain" description="Oxidoreductase N-terminal" evidence="3">
    <location>
        <begin position="17"/>
        <end position="126"/>
    </location>
</feature>
<accession>A0AAP0HHE5</accession>
<dbReference type="GO" id="GO:0032440">
    <property type="term" value="F:2-alkenal reductase [NAD(P)H] activity"/>
    <property type="evidence" value="ECO:0007669"/>
    <property type="project" value="TreeGrafter"/>
</dbReference>
<protein>
    <submittedName>
        <fullName evidence="4">Uncharacterized protein</fullName>
    </submittedName>
</protein>
<gene>
    <name evidence="4" type="ORF">Scep_029256</name>
</gene>
<organism evidence="4 5">
    <name type="scientific">Stephania cephalantha</name>
    <dbReference type="NCBI Taxonomy" id="152367"/>
    <lineage>
        <taxon>Eukaryota</taxon>
        <taxon>Viridiplantae</taxon>
        <taxon>Streptophyta</taxon>
        <taxon>Embryophyta</taxon>
        <taxon>Tracheophyta</taxon>
        <taxon>Spermatophyta</taxon>
        <taxon>Magnoliopsida</taxon>
        <taxon>Ranunculales</taxon>
        <taxon>Menispermaceae</taxon>
        <taxon>Menispermoideae</taxon>
        <taxon>Cissampelideae</taxon>
        <taxon>Stephania</taxon>
    </lineage>
</organism>
<comment type="caution">
    <text evidence="4">The sequence shown here is derived from an EMBL/GenBank/DDBJ whole genome shotgun (WGS) entry which is preliminary data.</text>
</comment>
<evidence type="ECO:0000256" key="1">
    <source>
        <dbReference type="ARBA" id="ARBA00023002"/>
    </source>
</evidence>
<evidence type="ECO:0000259" key="3">
    <source>
        <dbReference type="Pfam" id="PF16884"/>
    </source>
</evidence>
<dbReference type="SUPFAM" id="SSF50129">
    <property type="entry name" value="GroES-like"/>
    <property type="match status" value="1"/>
</dbReference>
<evidence type="ECO:0000313" key="5">
    <source>
        <dbReference type="Proteomes" id="UP001419268"/>
    </source>
</evidence>
<dbReference type="Proteomes" id="UP001419268">
    <property type="component" value="Unassembled WGS sequence"/>
</dbReference>
<keyword evidence="1" id="KW-0560">Oxidoreductase</keyword>
<feature type="domain" description="Alcohol dehydrogenase-like C-terminal" evidence="2">
    <location>
        <begin position="174"/>
        <end position="307"/>
    </location>
</feature>
<dbReference type="Pfam" id="PF16884">
    <property type="entry name" value="ADH_N_2"/>
    <property type="match status" value="1"/>
</dbReference>
<dbReference type="InterPro" id="IPR013149">
    <property type="entry name" value="ADH-like_C"/>
</dbReference>
<reference evidence="4 5" key="1">
    <citation type="submission" date="2024-01" db="EMBL/GenBank/DDBJ databases">
        <title>Genome assemblies of Stephania.</title>
        <authorList>
            <person name="Yang L."/>
        </authorList>
    </citation>
    <scope>NUCLEOTIDE SEQUENCE [LARGE SCALE GENOMIC DNA]</scope>
    <source>
        <strain evidence="4">JXDWG</strain>
        <tissue evidence="4">Leaf</tissue>
    </source>
</reference>
<keyword evidence="5" id="KW-1185">Reference proteome</keyword>
<name>A0AAP0HHE5_9MAGN</name>
<dbReference type="InterPro" id="IPR041694">
    <property type="entry name" value="ADH_N_2"/>
</dbReference>
<dbReference type="PANTHER" id="PTHR43205">
    <property type="entry name" value="PROSTAGLANDIN REDUCTASE"/>
    <property type="match status" value="1"/>
</dbReference>
<evidence type="ECO:0000313" key="4">
    <source>
        <dbReference type="EMBL" id="KAK9082785.1"/>
    </source>
</evidence>
<dbReference type="Pfam" id="PF00107">
    <property type="entry name" value="ADH_zinc_N"/>
    <property type="match status" value="1"/>
</dbReference>
<dbReference type="FunFam" id="3.40.50.720:FF:000121">
    <property type="entry name" value="Prostaglandin reductase 2"/>
    <property type="match status" value="1"/>
</dbReference>
<sequence>MESCSIASNDNEEVNNKQIIFCDYISGFPKETDFVLKTNTIRLKLPRGSNGVLVKNLYLSCDAYMRFRMTKGGNSVVSAFKPGSPMVGYGVARVLDSGSQEMKKGDVVWGFTGWEEYSFITDIKSFVKIKYTDVPLSYYAGILGKAGMTAYAGLHEICSPKKGEYVFVSAAAGAVGQLVGQFAMLMGCYVVGCAGSNEKVHLLKNKLMFHEAFNYNEEHNLDAALKRYFPKGIDIYFENVGGEMIDAVLLNMRRNGRIAMCGAISQYNLDQPYGVQNLSCIISKSIRMEGFVVLDYYEEHYTKFVELARRYILEEKIVYMEDVVEGLENGPSALLGLFSGCNTGKQVVAVAHE</sequence>
<evidence type="ECO:0000259" key="2">
    <source>
        <dbReference type="Pfam" id="PF00107"/>
    </source>
</evidence>
<dbReference type="SUPFAM" id="SSF51735">
    <property type="entry name" value="NAD(P)-binding Rossmann-fold domains"/>
    <property type="match status" value="1"/>
</dbReference>
<dbReference type="InterPro" id="IPR036291">
    <property type="entry name" value="NAD(P)-bd_dom_sf"/>
</dbReference>
<dbReference type="PANTHER" id="PTHR43205:SF7">
    <property type="entry name" value="PROSTAGLANDIN REDUCTASE 1"/>
    <property type="match status" value="1"/>
</dbReference>
<dbReference type="Gene3D" id="3.90.180.10">
    <property type="entry name" value="Medium-chain alcohol dehydrogenases, catalytic domain"/>
    <property type="match status" value="1"/>
</dbReference>
<dbReference type="AlphaFoldDB" id="A0AAP0HHE5"/>
<dbReference type="InterPro" id="IPR045010">
    <property type="entry name" value="MDR_fam"/>
</dbReference>
<proteinExistence type="predicted"/>